<reference evidence="3" key="1">
    <citation type="journal article" date="2017" name="Front. Cell. Infect. Microbiol.">
        <title>The Distinct Transcriptional Response of the Midgut of Amblyomma sculptum and Amblyomma aureolatum Ticks to Rickettsia rickettsii Correlates to Their Differences in Susceptibility to Infection.</title>
        <authorList>
            <person name="Martins L.A."/>
            <person name="Galletti M.F.B.M."/>
            <person name="Ribeiro J.M."/>
            <person name="Fujita A."/>
            <person name="Costa F.B."/>
            <person name="Labruna M.B."/>
            <person name="Daffre S."/>
            <person name="Fogaca A.C."/>
        </authorList>
    </citation>
    <scope>NUCLEOTIDE SEQUENCE</scope>
</reference>
<accession>A0A1E1XJ56</accession>
<feature type="non-terminal residue" evidence="3">
    <location>
        <position position="1"/>
    </location>
</feature>
<dbReference type="GO" id="GO:0003676">
    <property type="term" value="F:nucleic acid binding"/>
    <property type="evidence" value="ECO:0007669"/>
    <property type="project" value="InterPro"/>
</dbReference>
<dbReference type="PANTHER" id="PTHR33939:SF1">
    <property type="entry name" value="DUF4371 DOMAIN-CONTAINING PROTEIN"/>
    <property type="match status" value="1"/>
</dbReference>
<feature type="region of interest" description="Disordered" evidence="1">
    <location>
        <begin position="455"/>
        <end position="479"/>
    </location>
</feature>
<organism evidence="3">
    <name type="scientific">Amblyomma aureolatum</name>
    <dbReference type="NCBI Taxonomy" id="187763"/>
    <lineage>
        <taxon>Eukaryota</taxon>
        <taxon>Metazoa</taxon>
        <taxon>Ecdysozoa</taxon>
        <taxon>Arthropoda</taxon>
        <taxon>Chelicerata</taxon>
        <taxon>Arachnida</taxon>
        <taxon>Acari</taxon>
        <taxon>Parasitiformes</taxon>
        <taxon>Ixodida</taxon>
        <taxon>Ixodoidea</taxon>
        <taxon>Ixodidae</taxon>
        <taxon>Amblyomminae</taxon>
        <taxon>Amblyomma</taxon>
    </lineage>
</organism>
<feature type="compositionally biased region" description="Acidic residues" evidence="1">
    <location>
        <begin position="470"/>
        <end position="479"/>
    </location>
</feature>
<keyword evidence="3" id="KW-0378">Hydrolase</keyword>
<proteinExistence type="evidence at transcript level"/>
<dbReference type="InterPro" id="IPR038717">
    <property type="entry name" value="Tc1-like_DDE_dom"/>
</dbReference>
<dbReference type="Gene3D" id="3.30.420.10">
    <property type="entry name" value="Ribonuclease H-like superfamily/Ribonuclease H"/>
    <property type="match status" value="1"/>
</dbReference>
<evidence type="ECO:0000256" key="1">
    <source>
        <dbReference type="SAM" id="MobiDB-lite"/>
    </source>
</evidence>
<dbReference type="InterPro" id="IPR036397">
    <property type="entry name" value="RNaseH_sf"/>
</dbReference>
<dbReference type="EMBL" id="GFAC01000052">
    <property type="protein sequence ID" value="JAT99136.1"/>
    <property type="molecule type" value="mRNA"/>
</dbReference>
<name>A0A1E1XJ56_9ACAR</name>
<keyword evidence="3" id="KW-0255">Endonuclease</keyword>
<dbReference type="PANTHER" id="PTHR33939">
    <property type="entry name" value="PROTEIN CBG22215"/>
    <property type="match status" value="1"/>
</dbReference>
<protein>
    <submittedName>
        <fullName evidence="3">Putative dde superfamily endonuclease</fullName>
    </submittedName>
</protein>
<evidence type="ECO:0000313" key="3">
    <source>
        <dbReference type="EMBL" id="JAT99136.1"/>
    </source>
</evidence>
<evidence type="ECO:0000259" key="2">
    <source>
        <dbReference type="Pfam" id="PF13358"/>
    </source>
</evidence>
<dbReference type="GO" id="GO:0004519">
    <property type="term" value="F:endonuclease activity"/>
    <property type="evidence" value="ECO:0007669"/>
    <property type="project" value="UniProtKB-KW"/>
</dbReference>
<keyword evidence="3" id="KW-0540">Nuclease</keyword>
<dbReference type="AlphaFoldDB" id="A0A1E1XJ56"/>
<dbReference type="Pfam" id="PF13358">
    <property type="entry name" value="DDE_3"/>
    <property type="match status" value="1"/>
</dbReference>
<sequence length="479" mass="53957">EKMASTSAASATSPVRFFSKVRTSKLSRHAKQVIANVYSRTRIRFPEKSVREVLSAASEDTGVSPRTVAKIKAESLRGPLASPKKRPRDVKISSTRTVKHDSFTAHAIRLKVHSMYATKEIPTLDSLLNAVNEDDDLPNFKKTTLWRLMKDIGFTFEKRKRNLALIERNDIIVWRRKYLRAIKEFREQGRCIIYLDETWVNAGHTKESVWQDKTVKSSQDAFLKGLTTGLAAPSGKGARLILVHAGSSATGFVQDAADFFRAKKGNHADYHSEMDGIYFEKWFTEKLLPNIPANSIVVMDNAPYHSVALEKAPTKSTRKGDIQLWLTKKGVPWSKDMVRAELLELSKKVNTPPIVYRIDTLAAAHGHEVLRLPPYHCEFNPIELVWSQVKGYIASRNKCFTLAEVEKLLPEALASVSQENWQNCCVHVEKVEAEAWQRDIIFDAEIDPVVFSIGDSSSSSDESNTHFSDEDLSGIEELV</sequence>
<feature type="domain" description="Tc1-like transposase DDE" evidence="2">
    <location>
        <begin position="278"/>
        <end position="398"/>
    </location>
</feature>